<dbReference type="GeneID" id="19209508"/>
<comment type="caution">
    <text evidence="1">The sequence shown here is derived from an EMBL/GenBank/DDBJ whole genome shotgun (WGS) entry which is preliminary data.</text>
</comment>
<sequence>MLSAYHRLESHAPGSEIFLSHISTFPQPSLIIDFTWFPGASPQYPPLYCFVVSVRECPVKLLDVSSGRLRVSYKIIDHLYMPASERVRVKTSPERKSRDGMRGIVSALAFAPLRHWHSIANEDIEETLEPVMYLGENEGGGVIYGAFVGPMVCTIGWGSAEEGGTGSYVGIGFKGNK</sequence>
<dbReference type="AlphaFoldDB" id="A0A5M3MEB4"/>
<dbReference type="RefSeq" id="XP_007772947.1">
    <property type="nucleotide sequence ID" value="XM_007774757.1"/>
</dbReference>
<gene>
    <name evidence="1" type="ORF">CONPUDRAFT_76495</name>
</gene>
<reference evidence="2" key="1">
    <citation type="journal article" date="2012" name="Science">
        <title>The Paleozoic origin of enzymatic lignin decomposition reconstructed from 31 fungal genomes.</title>
        <authorList>
            <person name="Floudas D."/>
            <person name="Binder M."/>
            <person name="Riley R."/>
            <person name="Barry K."/>
            <person name="Blanchette R.A."/>
            <person name="Henrissat B."/>
            <person name="Martinez A.T."/>
            <person name="Otillar R."/>
            <person name="Spatafora J.W."/>
            <person name="Yadav J.S."/>
            <person name="Aerts A."/>
            <person name="Benoit I."/>
            <person name="Boyd A."/>
            <person name="Carlson A."/>
            <person name="Copeland A."/>
            <person name="Coutinho P.M."/>
            <person name="de Vries R.P."/>
            <person name="Ferreira P."/>
            <person name="Findley K."/>
            <person name="Foster B."/>
            <person name="Gaskell J."/>
            <person name="Glotzer D."/>
            <person name="Gorecki P."/>
            <person name="Heitman J."/>
            <person name="Hesse C."/>
            <person name="Hori C."/>
            <person name="Igarashi K."/>
            <person name="Jurgens J.A."/>
            <person name="Kallen N."/>
            <person name="Kersten P."/>
            <person name="Kohler A."/>
            <person name="Kuees U."/>
            <person name="Kumar T.K.A."/>
            <person name="Kuo A."/>
            <person name="LaButti K."/>
            <person name="Larrondo L.F."/>
            <person name="Lindquist E."/>
            <person name="Ling A."/>
            <person name="Lombard V."/>
            <person name="Lucas S."/>
            <person name="Lundell T."/>
            <person name="Martin R."/>
            <person name="McLaughlin D.J."/>
            <person name="Morgenstern I."/>
            <person name="Morin E."/>
            <person name="Murat C."/>
            <person name="Nagy L.G."/>
            <person name="Nolan M."/>
            <person name="Ohm R.A."/>
            <person name="Patyshakuliyeva A."/>
            <person name="Rokas A."/>
            <person name="Ruiz-Duenas F.J."/>
            <person name="Sabat G."/>
            <person name="Salamov A."/>
            <person name="Samejima M."/>
            <person name="Schmutz J."/>
            <person name="Slot J.C."/>
            <person name="St John F."/>
            <person name="Stenlid J."/>
            <person name="Sun H."/>
            <person name="Sun S."/>
            <person name="Syed K."/>
            <person name="Tsang A."/>
            <person name="Wiebenga A."/>
            <person name="Young D."/>
            <person name="Pisabarro A."/>
            <person name="Eastwood D.C."/>
            <person name="Martin F."/>
            <person name="Cullen D."/>
            <person name="Grigoriev I.V."/>
            <person name="Hibbett D.S."/>
        </authorList>
    </citation>
    <scope>NUCLEOTIDE SEQUENCE [LARGE SCALE GENOMIC DNA]</scope>
    <source>
        <strain evidence="2">RWD-64-598 SS2</strain>
    </source>
</reference>
<accession>A0A5M3MEB4</accession>
<name>A0A5M3MEB4_CONPW</name>
<dbReference type="InterPro" id="IPR051150">
    <property type="entry name" value="SWT21/TCAB1_mRNA_Telomere"/>
</dbReference>
<organism evidence="1 2">
    <name type="scientific">Coniophora puteana (strain RWD-64-598)</name>
    <name type="common">Brown rot fungus</name>
    <dbReference type="NCBI Taxonomy" id="741705"/>
    <lineage>
        <taxon>Eukaryota</taxon>
        <taxon>Fungi</taxon>
        <taxon>Dikarya</taxon>
        <taxon>Basidiomycota</taxon>
        <taxon>Agaricomycotina</taxon>
        <taxon>Agaricomycetes</taxon>
        <taxon>Agaricomycetidae</taxon>
        <taxon>Boletales</taxon>
        <taxon>Coniophorineae</taxon>
        <taxon>Coniophoraceae</taxon>
        <taxon>Coniophora</taxon>
    </lineage>
</organism>
<dbReference type="PANTHER" id="PTHR13211:SF0">
    <property type="entry name" value="TELOMERASE CAJAL BODY PROTEIN 1"/>
    <property type="match status" value="1"/>
</dbReference>
<dbReference type="PANTHER" id="PTHR13211">
    <property type="entry name" value="TELOMERASE CAJAL BODY PROTEIN 1"/>
    <property type="match status" value="1"/>
</dbReference>
<protein>
    <submittedName>
        <fullName evidence="1">Uncharacterized protein</fullName>
    </submittedName>
</protein>
<dbReference type="KEGG" id="cput:CONPUDRAFT_76495"/>
<dbReference type="OrthoDB" id="239865at2759"/>
<keyword evidence="2" id="KW-1185">Reference proteome</keyword>
<proteinExistence type="predicted"/>
<dbReference type="EMBL" id="JH711585">
    <property type="protein sequence ID" value="EIW76955.1"/>
    <property type="molecule type" value="Genomic_DNA"/>
</dbReference>
<evidence type="ECO:0000313" key="2">
    <source>
        <dbReference type="Proteomes" id="UP000053558"/>
    </source>
</evidence>
<dbReference type="Proteomes" id="UP000053558">
    <property type="component" value="Unassembled WGS sequence"/>
</dbReference>
<evidence type="ECO:0000313" key="1">
    <source>
        <dbReference type="EMBL" id="EIW76955.1"/>
    </source>
</evidence>